<proteinExistence type="predicted"/>
<keyword evidence="3" id="KW-1185">Reference proteome</keyword>
<sequence length="140" mass="16289">MNIDISFISKIITYLSVSIIFSFLLYLVFPIIQFILYLIYYSIYAIIICLFIFSILMLGIQIENILRLFFIIGKDVATIFIHSINRNKNNNDNNNNNKIIETNGNIDNIVINNHKNNNNNAKQINVNQEVFQIANNIKEI</sequence>
<dbReference type="GeneID" id="10503132"/>
<keyword evidence="1" id="KW-0472">Membrane</keyword>
<accession>F0ZQU8</accession>
<keyword evidence="1" id="KW-1133">Transmembrane helix</keyword>
<keyword evidence="1" id="KW-0812">Transmembrane</keyword>
<dbReference type="VEuPathDB" id="AmoebaDB:DICPUDRAFT_80557"/>
<feature type="transmembrane region" description="Helical" evidence="1">
    <location>
        <begin position="12"/>
        <end position="32"/>
    </location>
</feature>
<dbReference type="RefSeq" id="XP_003289790.1">
    <property type="nucleotide sequence ID" value="XM_003289742.1"/>
</dbReference>
<dbReference type="EMBL" id="GL871131">
    <property type="protein sequence ID" value="EGC33671.1"/>
    <property type="molecule type" value="Genomic_DNA"/>
</dbReference>
<feature type="transmembrane region" description="Helical" evidence="1">
    <location>
        <begin position="38"/>
        <end position="60"/>
    </location>
</feature>
<dbReference type="Proteomes" id="UP000001064">
    <property type="component" value="Unassembled WGS sequence"/>
</dbReference>
<reference evidence="3" key="1">
    <citation type="journal article" date="2011" name="Genome Biol.">
        <title>Comparative genomics of the social amoebae Dictyostelium discoideum and Dictyostelium purpureum.</title>
        <authorList>
            <consortium name="US DOE Joint Genome Institute (JGI-PGF)"/>
            <person name="Sucgang R."/>
            <person name="Kuo A."/>
            <person name="Tian X."/>
            <person name="Salerno W."/>
            <person name="Parikh A."/>
            <person name="Feasley C.L."/>
            <person name="Dalin E."/>
            <person name="Tu H."/>
            <person name="Huang E."/>
            <person name="Barry K."/>
            <person name="Lindquist E."/>
            <person name="Shapiro H."/>
            <person name="Bruce D."/>
            <person name="Schmutz J."/>
            <person name="Salamov A."/>
            <person name="Fey P."/>
            <person name="Gaudet P."/>
            <person name="Anjard C."/>
            <person name="Babu M.M."/>
            <person name="Basu S."/>
            <person name="Bushmanova Y."/>
            <person name="van der Wel H."/>
            <person name="Katoh-Kurasawa M."/>
            <person name="Dinh C."/>
            <person name="Coutinho P.M."/>
            <person name="Saito T."/>
            <person name="Elias M."/>
            <person name="Schaap P."/>
            <person name="Kay R.R."/>
            <person name="Henrissat B."/>
            <person name="Eichinger L."/>
            <person name="Rivero F."/>
            <person name="Putnam N.H."/>
            <person name="West C.M."/>
            <person name="Loomis W.F."/>
            <person name="Chisholm R.L."/>
            <person name="Shaulsky G."/>
            <person name="Strassmann J.E."/>
            <person name="Queller D.C."/>
            <person name="Kuspa A."/>
            <person name="Grigoriev I.V."/>
        </authorList>
    </citation>
    <scope>NUCLEOTIDE SEQUENCE [LARGE SCALE GENOMIC DNA]</scope>
    <source>
        <strain evidence="3">QSDP1</strain>
    </source>
</reference>
<dbReference type="AlphaFoldDB" id="F0ZQU8"/>
<protein>
    <submittedName>
        <fullName evidence="2">Uncharacterized protein</fullName>
    </submittedName>
</protein>
<evidence type="ECO:0000313" key="3">
    <source>
        <dbReference type="Proteomes" id="UP000001064"/>
    </source>
</evidence>
<gene>
    <name evidence="2" type="ORF">DICPUDRAFT_80557</name>
</gene>
<dbReference type="KEGG" id="dpp:DICPUDRAFT_80557"/>
<evidence type="ECO:0000313" key="2">
    <source>
        <dbReference type="EMBL" id="EGC33671.1"/>
    </source>
</evidence>
<evidence type="ECO:0000256" key="1">
    <source>
        <dbReference type="SAM" id="Phobius"/>
    </source>
</evidence>
<name>F0ZQU8_DICPU</name>
<dbReference type="InParanoid" id="F0ZQU8"/>
<organism evidence="2 3">
    <name type="scientific">Dictyostelium purpureum</name>
    <name type="common">Slime mold</name>
    <dbReference type="NCBI Taxonomy" id="5786"/>
    <lineage>
        <taxon>Eukaryota</taxon>
        <taxon>Amoebozoa</taxon>
        <taxon>Evosea</taxon>
        <taxon>Eumycetozoa</taxon>
        <taxon>Dictyostelia</taxon>
        <taxon>Dictyosteliales</taxon>
        <taxon>Dictyosteliaceae</taxon>
        <taxon>Dictyostelium</taxon>
    </lineage>
</organism>